<dbReference type="Pfam" id="PF17919">
    <property type="entry name" value="RT_RNaseH_2"/>
    <property type="match status" value="1"/>
</dbReference>
<feature type="compositionally biased region" description="Polar residues" evidence="1">
    <location>
        <begin position="1"/>
        <end position="11"/>
    </location>
</feature>
<evidence type="ECO:0000256" key="1">
    <source>
        <dbReference type="SAM" id="MobiDB-lite"/>
    </source>
</evidence>
<accession>A0AAV5JXG9</accession>
<feature type="domain" description="RNase H type-1" evidence="2">
    <location>
        <begin position="1135"/>
        <end position="1277"/>
    </location>
</feature>
<dbReference type="Gene3D" id="3.30.70.270">
    <property type="match status" value="2"/>
</dbReference>
<evidence type="ECO:0000259" key="3">
    <source>
        <dbReference type="PROSITE" id="PS50994"/>
    </source>
</evidence>
<dbReference type="GO" id="GO:0004523">
    <property type="term" value="F:RNA-DNA hybrid ribonuclease activity"/>
    <property type="evidence" value="ECO:0007669"/>
    <property type="project" value="InterPro"/>
</dbReference>
<dbReference type="Gene3D" id="3.30.420.10">
    <property type="entry name" value="Ribonuclease H-like superfamily/Ribonuclease H"/>
    <property type="match status" value="2"/>
</dbReference>
<gene>
    <name evidence="4" type="ORF">SLEP1_g29621</name>
</gene>
<dbReference type="PANTHER" id="PTHR48475:SF2">
    <property type="entry name" value="RIBONUCLEASE H"/>
    <property type="match status" value="1"/>
</dbReference>
<dbReference type="GO" id="GO:0015074">
    <property type="term" value="P:DNA integration"/>
    <property type="evidence" value="ECO:0007669"/>
    <property type="project" value="InterPro"/>
</dbReference>
<dbReference type="Gene3D" id="2.40.70.10">
    <property type="entry name" value="Acid Proteases"/>
    <property type="match status" value="1"/>
</dbReference>
<dbReference type="InterPro" id="IPR005162">
    <property type="entry name" value="Retrotrans_gag_dom"/>
</dbReference>
<organism evidence="4 5">
    <name type="scientific">Rubroshorea leprosula</name>
    <dbReference type="NCBI Taxonomy" id="152421"/>
    <lineage>
        <taxon>Eukaryota</taxon>
        <taxon>Viridiplantae</taxon>
        <taxon>Streptophyta</taxon>
        <taxon>Embryophyta</taxon>
        <taxon>Tracheophyta</taxon>
        <taxon>Spermatophyta</taxon>
        <taxon>Magnoliopsida</taxon>
        <taxon>eudicotyledons</taxon>
        <taxon>Gunneridae</taxon>
        <taxon>Pentapetalae</taxon>
        <taxon>rosids</taxon>
        <taxon>malvids</taxon>
        <taxon>Malvales</taxon>
        <taxon>Dipterocarpaceae</taxon>
        <taxon>Rubroshorea</taxon>
    </lineage>
</organism>
<dbReference type="PROSITE" id="PS50994">
    <property type="entry name" value="INTEGRASE"/>
    <property type="match status" value="1"/>
</dbReference>
<dbReference type="Proteomes" id="UP001054252">
    <property type="component" value="Unassembled WGS sequence"/>
</dbReference>
<evidence type="ECO:0000313" key="4">
    <source>
        <dbReference type="EMBL" id="GKV19343.1"/>
    </source>
</evidence>
<dbReference type="InterPro" id="IPR043128">
    <property type="entry name" value="Rev_trsase/Diguanyl_cyclase"/>
</dbReference>
<dbReference type="InterPro" id="IPR041577">
    <property type="entry name" value="RT_RNaseH_2"/>
</dbReference>
<feature type="compositionally biased region" description="Polar residues" evidence="1">
    <location>
        <begin position="122"/>
        <end position="131"/>
    </location>
</feature>
<evidence type="ECO:0000259" key="2">
    <source>
        <dbReference type="PROSITE" id="PS50879"/>
    </source>
</evidence>
<keyword evidence="5" id="KW-1185">Reference proteome</keyword>
<dbReference type="Pfam" id="PF13456">
    <property type="entry name" value="RVT_3"/>
    <property type="match status" value="1"/>
</dbReference>
<dbReference type="Pfam" id="PF03732">
    <property type="entry name" value="Retrotrans_gag"/>
    <property type="match status" value="1"/>
</dbReference>
<dbReference type="EMBL" id="BPVZ01000052">
    <property type="protein sequence ID" value="GKV19343.1"/>
    <property type="molecule type" value="Genomic_DNA"/>
</dbReference>
<evidence type="ECO:0000313" key="5">
    <source>
        <dbReference type="Proteomes" id="UP001054252"/>
    </source>
</evidence>
<name>A0AAV5JXG9_9ROSI</name>
<feature type="region of interest" description="Disordered" evidence="1">
    <location>
        <begin position="1"/>
        <end position="58"/>
    </location>
</feature>
<sequence length="1502" mass="168771">MVNTRSTQPGSFQQGRGRGQFFGGNPTSHNVPSPIAQHQHAKGTGENNPHPIEIPNDPVTTQLNAMQQQFGVFQLVLAQLLARDNSARDNPGDPLINLLNPTNQAPNQQPQQNVISPLRTADPQQSESQGHSHMAPLPPQPPQPVASNVSKRLDNLEKMVAENRNPHPPAQPSSTPIPTPLNTNIIQEPYPSGFKMPHFEMYDGTKDPDDHLHTFCSVMQAQNASDALMCKIFPSTLRGNARTWYYSLLPNSISSYAELATSFAFATKFSSRRLIRKTTSELMRVAQREGESLKNYMNRFNDAVLEIGLFNQAMGLAAIIQGLKHERFRDKEYALSGKPTPTKEVRPPTWRDSGQNKRFKSAQNRGPFPTKIDKAPLIAPQSTAKQVAWTAFTLPRSQILMQIKNKMELRRPLLMRSSPASKDHSRYCDFHQDHDHTTKECRSLKSELESLARKGMLNDDISTKDQLKFVREQGRPQASRDAGTRVGVGYQQPPPPLPPPSRIIHMITGGSVDFDGVVTPHNDPLVTSIIVNNCEVQRVLINTGSAPDIMYYHCFESLGLDPALLQKYDGPIYEFNNQPVPVEGILKLNVVFGSDHTYVTPSVRFLVVKMASSFNIVIGRPALTEIRAVVSQCCYMTSVSRPRKDKQGTPPEPAQPEIPATQLVMGVELLDNRHEDQPRATPTEEVEEVALDDRDPTKKTQIGTKLNLKEREELISFLKANKDVFAWTSAHMPGIPTSVAVHKLNTHPLKKPVAQKRRLFDGERLEAIRAEVQKLLQAGFVRRVDYCECVTNPVLDHHPLPSIDKLVEAASGNERLSFLDAYSGYHQVHMAPEDEVNTSFYAEDGNDCLPSSDRPKFGGLSLQVENHLTDLAETFGNLRKHSMRLNPAKCVFGVESSKFLGFMVSRRGLEVNPEKIKAIEEMKPPKSVKHVQRLTGRLGALHKFISKSADKCLPFFRILRFVAQKDETRKPKKFEWTPECQTTFNELKLYLGSPPLLTKAEEGEILYLYLEISDAAISSVLVREVGRQQKSIYYANKVLQGAELRYSIAEKAALAVVTTTRKLRPYFQAHPIIVLTDQPLRQILQKPECSGRLIKWAVELGEFQITFQSRSSIRAQTLADFVVECMTNDNSDNSEAESWTLYVDGSSSRKGSGAGAVLTRPDNFRSEHALRFNFEATNNMAEYEALLLGLRLAAELKVKSLQAYSDSQLVVNQVNSTCKVTDPILAKYLAVVSKLKCQFESIDPETPSWIDPIKAYLRDGTIPDDKREEMKLRKKASRYTLLDGILYKRSYSLPLLHCLTPYEVEYLLRKVHEGICGSHLRARTLAHKVLHQGYYWPNMQEDAKKYVQKCQKCQFFAHLTHMPAEELTNIVAPWPFAQWGIDLLGPFVKGIVADNGPQFNCTSFRDFCSSYGIKLIFTSVYHPEANGMVESVNKVIMEGIKPRLDQLKAKWVDELNNVLWAYRTTCRTSTGKTPYHLAFGTEAVIPVELGVPSLRVSHFDST</sequence>
<dbReference type="PROSITE" id="PS50879">
    <property type="entry name" value="RNASE_H_1"/>
    <property type="match status" value="1"/>
</dbReference>
<dbReference type="CDD" id="cd00303">
    <property type="entry name" value="retropepsin_like"/>
    <property type="match status" value="1"/>
</dbReference>
<comment type="caution">
    <text evidence="4">The sequence shown here is derived from an EMBL/GenBank/DDBJ whole genome shotgun (WGS) entry which is preliminary data.</text>
</comment>
<protein>
    <submittedName>
        <fullName evidence="4">Uncharacterized protein</fullName>
    </submittedName>
</protein>
<dbReference type="InterPro" id="IPR021109">
    <property type="entry name" value="Peptidase_aspartic_dom_sf"/>
</dbReference>
<dbReference type="InterPro" id="IPR043502">
    <property type="entry name" value="DNA/RNA_pol_sf"/>
</dbReference>
<dbReference type="InterPro" id="IPR012337">
    <property type="entry name" value="RNaseH-like_sf"/>
</dbReference>
<dbReference type="InterPro" id="IPR041588">
    <property type="entry name" value="Integrase_H2C2"/>
</dbReference>
<dbReference type="Pfam" id="PF17921">
    <property type="entry name" value="Integrase_H2C2"/>
    <property type="match status" value="1"/>
</dbReference>
<feature type="region of interest" description="Disordered" evidence="1">
    <location>
        <begin position="471"/>
        <end position="498"/>
    </location>
</feature>
<feature type="region of interest" description="Disordered" evidence="1">
    <location>
        <begin position="336"/>
        <end position="373"/>
    </location>
</feature>
<dbReference type="SUPFAM" id="SSF56672">
    <property type="entry name" value="DNA/RNA polymerases"/>
    <property type="match status" value="1"/>
</dbReference>
<dbReference type="Gene3D" id="1.10.340.70">
    <property type="match status" value="1"/>
</dbReference>
<dbReference type="PANTHER" id="PTHR48475">
    <property type="entry name" value="RIBONUCLEASE H"/>
    <property type="match status" value="1"/>
</dbReference>
<feature type="compositionally biased region" description="Low complexity" evidence="1">
    <location>
        <begin position="97"/>
        <end position="113"/>
    </location>
</feature>
<dbReference type="SUPFAM" id="SSF53098">
    <property type="entry name" value="Ribonuclease H-like"/>
    <property type="match status" value="2"/>
</dbReference>
<dbReference type="GO" id="GO:0003676">
    <property type="term" value="F:nucleic acid binding"/>
    <property type="evidence" value="ECO:0007669"/>
    <property type="project" value="InterPro"/>
</dbReference>
<feature type="region of interest" description="Disordered" evidence="1">
    <location>
        <begin position="674"/>
        <end position="698"/>
    </location>
</feature>
<proteinExistence type="predicted"/>
<feature type="domain" description="Integrase catalytic" evidence="3">
    <location>
        <begin position="1391"/>
        <end position="1482"/>
    </location>
</feature>
<feature type="region of interest" description="Disordered" evidence="1">
    <location>
        <begin position="88"/>
        <end position="148"/>
    </location>
</feature>
<dbReference type="InterPro" id="IPR002156">
    <property type="entry name" value="RNaseH_domain"/>
</dbReference>
<reference evidence="4 5" key="1">
    <citation type="journal article" date="2021" name="Commun. Biol.">
        <title>The genome of Shorea leprosula (Dipterocarpaceae) highlights the ecological relevance of drought in aseasonal tropical rainforests.</title>
        <authorList>
            <person name="Ng K.K.S."/>
            <person name="Kobayashi M.J."/>
            <person name="Fawcett J.A."/>
            <person name="Hatakeyama M."/>
            <person name="Paape T."/>
            <person name="Ng C.H."/>
            <person name="Ang C.C."/>
            <person name="Tnah L.H."/>
            <person name="Lee C.T."/>
            <person name="Nishiyama T."/>
            <person name="Sese J."/>
            <person name="O'Brien M.J."/>
            <person name="Copetti D."/>
            <person name="Mohd Noor M.I."/>
            <person name="Ong R.C."/>
            <person name="Putra M."/>
            <person name="Sireger I.Z."/>
            <person name="Indrioko S."/>
            <person name="Kosugi Y."/>
            <person name="Izuno A."/>
            <person name="Isagi Y."/>
            <person name="Lee S.L."/>
            <person name="Shimizu K.K."/>
        </authorList>
    </citation>
    <scope>NUCLEOTIDE SEQUENCE [LARGE SCALE GENOMIC DNA]</scope>
    <source>
        <strain evidence="4">214</strain>
    </source>
</reference>
<dbReference type="InterPro" id="IPR036397">
    <property type="entry name" value="RNaseH_sf"/>
</dbReference>
<feature type="region of interest" description="Disordered" evidence="1">
    <location>
        <begin position="640"/>
        <end position="661"/>
    </location>
</feature>
<dbReference type="InterPro" id="IPR001584">
    <property type="entry name" value="Integrase_cat-core"/>
</dbReference>